<proteinExistence type="predicted"/>
<dbReference type="Proteomes" id="UP000232958">
    <property type="component" value="Segment"/>
</dbReference>
<evidence type="ECO:0000313" key="4">
    <source>
        <dbReference type="Proteomes" id="UP000202635"/>
    </source>
</evidence>
<dbReference type="InterPro" id="IPR007589">
    <property type="entry name" value="Baculo_VP39"/>
</dbReference>
<evidence type="ECO:0000313" key="5">
    <source>
        <dbReference type="Proteomes" id="UP000232958"/>
    </source>
</evidence>
<gene>
    <name evidence="1" type="primary">ORF86</name>
    <name evidence="2" type="ORF">AsGV098</name>
    <name evidence="3" type="ORF">AsGV100</name>
    <name evidence="1" type="ORF">AsGVgp086</name>
</gene>
<protein>
    <submittedName>
        <fullName evidence="1">ORF086</fullName>
    </submittedName>
    <submittedName>
        <fullName evidence="2">Vp39</fullName>
    </submittedName>
</protein>
<organismHost>
    <name type="scientific">Agrotis segetum</name>
    <name type="common">Turnip moth</name>
    <dbReference type="NCBI Taxonomy" id="47767"/>
</organismHost>
<dbReference type="Proteomes" id="UP000202635">
    <property type="component" value="Genome"/>
</dbReference>
<name>Q6QXM6_GVAS</name>
<dbReference type="Pfam" id="PF04501">
    <property type="entry name" value="Baculo_VP39"/>
    <property type="match status" value="1"/>
</dbReference>
<evidence type="ECO:0000313" key="2">
    <source>
        <dbReference type="EMBL" id="AHN92137.1"/>
    </source>
</evidence>
<dbReference type="GO" id="GO:0005198">
    <property type="term" value="F:structural molecule activity"/>
    <property type="evidence" value="ECO:0007669"/>
    <property type="project" value="InterPro"/>
</dbReference>
<accession>Q6QXM6</accession>
<dbReference type="EMBL" id="AY522332">
    <property type="protein sequence ID" value="AAS82652.1"/>
    <property type="molecule type" value="Genomic_DNA"/>
</dbReference>
<organism evidence="1 4">
    <name type="scientific">Agrotis segetum granulosis virus</name>
    <name type="common">AsGV</name>
    <name type="synonym">Agrotis segetum granulovirus</name>
    <dbReference type="NCBI Taxonomy" id="10464"/>
    <lineage>
        <taxon>Viruses</taxon>
        <taxon>Viruses incertae sedis</taxon>
        <taxon>Naldaviricetes</taxon>
        <taxon>Lefavirales</taxon>
        <taxon>Baculoviridae</taxon>
        <taxon>Betabaculovirus</taxon>
        <taxon>Betabaculovirus agsegetum</taxon>
    </lineage>
</organism>
<reference evidence="2" key="2">
    <citation type="journal article" date="2014" name="Arch. Virol.">
        <title>Complete genome sequence of Agrotis segetum granulovirus Shanghai strain.</title>
        <authorList>
            <person name="Zhang X."/>
            <person name="Liang Z."/>
            <person name="Yin X."/>
            <person name="Wang J."/>
            <person name="Shao X."/>
        </authorList>
    </citation>
    <scope>NUCLEOTIDE SEQUENCE</scope>
    <source>
        <strain evidence="2">L1</strain>
    </source>
</reference>
<dbReference type="GO" id="GO:0019028">
    <property type="term" value="C:viral capsid"/>
    <property type="evidence" value="ECO:0007669"/>
    <property type="project" value="InterPro"/>
</dbReference>
<reference evidence="3 5" key="3">
    <citation type="submission" date="2015-05" db="EMBL/GenBank/DDBJ databases">
        <title>Complete Sequence of an Agrotis segetum granulovirus isolate from Europe.</title>
        <authorList>
            <person name="Gueli Alletti G."/>
            <person name="Wennmann J.T."/>
            <person name="Jehle J.A."/>
        </authorList>
    </citation>
    <scope>NUCLEOTIDE SEQUENCE [LARGE SCALE GENOMIC DNA]</scope>
    <source>
        <strain evidence="3 5">DA</strain>
    </source>
</reference>
<dbReference type="OrthoDB" id="9419at10239"/>
<keyword evidence="5" id="KW-1185">Reference proteome</keyword>
<evidence type="ECO:0000313" key="3">
    <source>
        <dbReference type="EMBL" id="AKN63374.1"/>
    </source>
</evidence>
<evidence type="ECO:0000313" key="1">
    <source>
        <dbReference type="EMBL" id="AAS82652.1"/>
    </source>
</evidence>
<reference evidence="1 4" key="1">
    <citation type="submission" date="2004-09" db="EMBL/GenBank/DDBJ databases">
        <authorList>
            <person name="Ai X.L."/>
            <person name="Wang Z.F."/>
            <person name="Wang B."/>
            <person name="Zhang W."/>
            <person name="Li F."/>
            <person name="Fu J.H."/>
            <person name="Cui C.S."/>
            <person name="Shi Y.H."/>
            <person name="He M."/>
        </authorList>
    </citation>
    <scope>NUCLEOTIDE SEQUENCE [LARGE SCALE GENOMIC DNA]</scope>
</reference>
<sequence length="292" mass="33398">MNFNSPACNLTNLCIFQGVQPPEFLNCRPYEPPCIQPYNDDGTFICQYHLAKYFKMEKMVVRIGSGVGPEFDMLIGKTLIQQNTEDARRIMIPLPSNFLTYLQVENMSATEKFVFYSIYERQDLIAELCRGLVSQEYYTDDVLAKLQSVVSHIMGLINPAIYCRPEIIRDIRSFDNPPGNGVQTAVFDQMPPFLKNLIRLTVRPQTMTVSNTQLLLAQVPTCDLVPERGLVAANLYNPTKSRFLANPLREPRFQVRTVVEFEGRATRRQEGLQGYEVYVVNRPLWLGTEVIP</sequence>
<dbReference type="EMBL" id="KR584663">
    <property type="protein sequence ID" value="AKN63374.1"/>
    <property type="molecule type" value="Genomic_DNA"/>
</dbReference>
<dbReference type="EMBL" id="KC994902">
    <property type="protein sequence ID" value="AHN92137.1"/>
    <property type="molecule type" value="Genomic_DNA"/>
</dbReference>